<reference evidence="1 2" key="1">
    <citation type="journal article" date="2010" name="Stand. Genomic Sci.">
        <title>Complete genome sequence of Nocardiopsis dassonvillei type strain (IMRU 509).</title>
        <authorList>
            <person name="Sun H."/>
            <person name="Lapidus A."/>
            <person name="Nolan M."/>
            <person name="Lucas S."/>
            <person name="Del Rio T.G."/>
            <person name="Tice H."/>
            <person name="Cheng J.F."/>
            <person name="Tapia R."/>
            <person name="Han C."/>
            <person name="Goodwin L."/>
            <person name="Pitluck S."/>
            <person name="Pagani I."/>
            <person name="Ivanova N."/>
            <person name="Mavromatis K."/>
            <person name="Mikhailova N."/>
            <person name="Pati A."/>
            <person name="Chen A."/>
            <person name="Palaniappan K."/>
            <person name="Land M."/>
            <person name="Hauser L."/>
            <person name="Chang Y.J."/>
            <person name="Jeffries C.D."/>
            <person name="Djao O.D."/>
            <person name="Rohde M."/>
            <person name="Sikorski J."/>
            <person name="Goker M."/>
            <person name="Woyke T."/>
            <person name="Bristow J."/>
            <person name="Eisen J.A."/>
            <person name="Markowitz V."/>
            <person name="Hugenholtz P."/>
            <person name="Kyrpides N.C."/>
            <person name="Klenk H.P."/>
        </authorList>
    </citation>
    <scope>NUCLEOTIDE SEQUENCE [LARGE SCALE GENOMIC DNA]</scope>
    <source>
        <strain evidence="2">ATCC 23218 / DSM 43111 / CIP 107115 / JCM 7437 / KCTC 9190 / NBRC 14626 / NCTC 10488 / NRRL B-5397 / IMRU 509</strain>
    </source>
</reference>
<evidence type="ECO:0000313" key="2">
    <source>
        <dbReference type="Proteomes" id="UP000002219"/>
    </source>
</evidence>
<dbReference type="HOGENOM" id="CLU_157310_0_0_11"/>
<accession>D7AYS8</accession>
<sequence>MSVGDTTVTQKICSSVLFSLDAPTPERCMEGLDMPHPWEADPSTDMVRRLGRSPEELDTTNHVKGCPDIWELSNGDIAVIGRDLTRSYAHRLPEGASIAANERLVVIPRITLISAKADIPDA</sequence>
<evidence type="ECO:0000313" key="1">
    <source>
        <dbReference type="EMBL" id="ADH68090.1"/>
    </source>
</evidence>
<proteinExistence type="predicted"/>
<keyword evidence="2" id="KW-1185">Reference proteome</keyword>
<dbReference type="STRING" id="446468.Ndas_2675"/>
<gene>
    <name evidence="1" type="ordered locus">Ndas_2675</name>
</gene>
<dbReference type="Proteomes" id="UP000002219">
    <property type="component" value="Chromosome 1"/>
</dbReference>
<organism evidence="1 2">
    <name type="scientific">Nocardiopsis dassonvillei (strain ATCC 23218 / DSM 43111 / CIP 107115 / JCM 7437 / KCTC 9190 / NBRC 14626 / NCTC 10488 / NRRL B-5397 / IMRU 509)</name>
    <name type="common">Actinomadura dassonvillei</name>
    <dbReference type="NCBI Taxonomy" id="446468"/>
    <lineage>
        <taxon>Bacteria</taxon>
        <taxon>Bacillati</taxon>
        <taxon>Actinomycetota</taxon>
        <taxon>Actinomycetes</taxon>
        <taxon>Streptosporangiales</taxon>
        <taxon>Nocardiopsidaceae</taxon>
        <taxon>Nocardiopsis</taxon>
    </lineage>
</organism>
<dbReference type="KEGG" id="nda:Ndas_2675"/>
<protein>
    <submittedName>
        <fullName evidence="1">Uncharacterized protein</fullName>
    </submittedName>
</protein>
<dbReference type="AlphaFoldDB" id="D7AYS8"/>
<dbReference type="eggNOG" id="ENOG50344V5">
    <property type="taxonomic scope" value="Bacteria"/>
</dbReference>
<dbReference type="EMBL" id="CP002040">
    <property type="protein sequence ID" value="ADH68090.1"/>
    <property type="molecule type" value="Genomic_DNA"/>
</dbReference>
<name>D7AYS8_NOCDD</name>